<gene>
    <name evidence="1" type="ORF">UFOVP395_113</name>
</gene>
<dbReference type="EMBL" id="LR796380">
    <property type="protein sequence ID" value="CAB4140778.1"/>
    <property type="molecule type" value="Genomic_DNA"/>
</dbReference>
<accession>A0A6J5M229</accession>
<reference evidence="1" key="1">
    <citation type="submission" date="2020-04" db="EMBL/GenBank/DDBJ databases">
        <authorList>
            <person name="Chiriac C."/>
            <person name="Salcher M."/>
            <person name="Ghai R."/>
            <person name="Kavagutti S V."/>
        </authorList>
    </citation>
    <scope>NUCLEOTIDE SEQUENCE</scope>
</reference>
<protein>
    <submittedName>
        <fullName evidence="1">Uncharacterized protein</fullName>
    </submittedName>
</protein>
<proteinExistence type="predicted"/>
<name>A0A6J5M229_9CAUD</name>
<sequence>MKVTVVDPPSGWKYGFPRIIPDDRKKDLVEWLVENGYPRQEIEAFGAHFYCRFWEEDT</sequence>
<organism evidence="1">
    <name type="scientific">uncultured Caudovirales phage</name>
    <dbReference type="NCBI Taxonomy" id="2100421"/>
    <lineage>
        <taxon>Viruses</taxon>
        <taxon>Duplodnaviria</taxon>
        <taxon>Heunggongvirae</taxon>
        <taxon>Uroviricota</taxon>
        <taxon>Caudoviricetes</taxon>
        <taxon>Peduoviridae</taxon>
        <taxon>Maltschvirus</taxon>
        <taxon>Maltschvirus maltsch</taxon>
    </lineage>
</organism>
<evidence type="ECO:0000313" key="1">
    <source>
        <dbReference type="EMBL" id="CAB4140778.1"/>
    </source>
</evidence>